<proteinExistence type="predicted"/>
<dbReference type="EMBL" id="CSAD01000102">
    <property type="protein sequence ID" value="COV10899.1"/>
    <property type="molecule type" value="Genomic_DNA"/>
</dbReference>
<protein>
    <submittedName>
        <fullName evidence="2">Uncharacterized protein</fullName>
    </submittedName>
</protein>
<evidence type="ECO:0000313" key="2">
    <source>
        <dbReference type="EMBL" id="COV70874.1"/>
    </source>
</evidence>
<dbReference type="Proteomes" id="UP000045842">
    <property type="component" value="Unassembled WGS sequence"/>
</dbReference>
<dbReference type="AlphaFoldDB" id="A0A655IAB6"/>
<dbReference type="EMBL" id="CHKL01000029">
    <property type="protein sequence ID" value="COV70874.1"/>
    <property type="molecule type" value="Genomic_DNA"/>
</dbReference>
<name>A0A655IAB6_MYCTX</name>
<reference evidence="3 4" key="1">
    <citation type="submission" date="2015-03" db="EMBL/GenBank/DDBJ databases">
        <authorList>
            <consortium name="Pathogen Informatics"/>
        </authorList>
    </citation>
    <scope>NUCLEOTIDE SEQUENCE [LARGE SCALE GENOMIC DNA]</scope>
    <source>
        <strain evidence="1 3">G09801536</strain>
        <strain evidence="2 4">P00601463</strain>
    </source>
</reference>
<evidence type="ECO:0000313" key="1">
    <source>
        <dbReference type="EMBL" id="COV10899.1"/>
    </source>
</evidence>
<gene>
    <name evidence="1" type="ORF">ERS007679_01058</name>
    <name evidence="2" type="ORF">ERS007741_00488</name>
</gene>
<organism evidence="2 4">
    <name type="scientific">Mycobacterium tuberculosis</name>
    <dbReference type="NCBI Taxonomy" id="1773"/>
    <lineage>
        <taxon>Bacteria</taxon>
        <taxon>Bacillati</taxon>
        <taxon>Actinomycetota</taxon>
        <taxon>Actinomycetes</taxon>
        <taxon>Mycobacteriales</taxon>
        <taxon>Mycobacteriaceae</taxon>
        <taxon>Mycobacterium</taxon>
        <taxon>Mycobacterium tuberculosis complex</taxon>
    </lineage>
</organism>
<sequence length="189" mass="20132">MDSPLHIHRHRDGPRFRVVLDDAVAAAAWSAVSGTGQRNLRRLRIRLGSLRRLAGPLHALAQFQPAATTLGVAAADRSRRGRHGGYGSAVSCLARRCARPNGCRAPAVVRLPAGRRIVAGRAVHAGRNRPVHPMAVPFSGGTGRSHCAIPSFGGHCGGAARGADHHTAQRCGAQVRDEFHEQHVRCGQQ</sequence>
<dbReference type="Proteomes" id="UP000048600">
    <property type="component" value="Unassembled WGS sequence"/>
</dbReference>
<accession>A0A655IAB6</accession>
<evidence type="ECO:0000313" key="4">
    <source>
        <dbReference type="Proteomes" id="UP000048600"/>
    </source>
</evidence>
<evidence type="ECO:0000313" key="3">
    <source>
        <dbReference type="Proteomes" id="UP000045842"/>
    </source>
</evidence>